<evidence type="ECO:0000256" key="3">
    <source>
        <dbReference type="ARBA" id="ARBA00023002"/>
    </source>
</evidence>
<evidence type="ECO:0000313" key="7">
    <source>
        <dbReference type="Proteomes" id="UP000653305"/>
    </source>
</evidence>
<dbReference type="EMBL" id="BMAC01000373">
    <property type="protein sequence ID" value="GFP95028.1"/>
    <property type="molecule type" value="Genomic_DNA"/>
</dbReference>
<dbReference type="PANTHER" id="PTHR10209:SF751">
    <property type="entry name" value="OS06G0255100 PROTEIN"/>
    <property type="match status" value="1"/>
</dbReference>
<dbReference type="InterPro" id="IPR044861">
    <property type="entry name" value="IPNS-like_FE2OG_OXY"/>
</dbReference>
<keyword evidence="2" id="KW-0479">Metal-binding</keyword>
<dbReference type="GO" id="GO:0046872">
    <property type="term" value="F:metal ion binding"/>
    <property type="evidence" value="ECO:0007669"/>
    <property type="project" value="UniProtKB-KW"/>
</dbReference>
<dbReference type="AlphaFoldDB" id="A0A830CDC5"/>
<evidence type="ECO:0000256" key="2">
    <source>
        <dbReference type="ARBA" id="ARBA00022723"/>
    </source>
</evidence>
<evidence type="ECO:0000256" key="4">
    <source>
        <dbReference type="ARBA" id="ARBA00023004"/>
    </source>
</evidence>
<dbReference type="OrthoDB" id="908869at2759"/>
<dbReference type="Pfam" id="PF03171">
    <property type="entry name" value="2OG-FeII_Oxy"/>
    <property type="match status" value="1"/>
</dbReference>
<reference evidence="6" key="1">
    <citation type="submission" date="2020-07" db="EMBL/GenBank/DDBJ databases">
        <title>Ethylene signaling mediates host invasion by parasitic plants.</title>
        <authorList>
            <person name="Yoshida S."/>
        </authorList>
    </citation>
    <scope>NUCLEOTIDE SEQUENCE</scope>
    <source>
        <strain evidence="6">Okayama</strain>
    </source>
</reference>
<gene>
    <name evidence="6" type="ORF">PHJA_001647200</name>
</gene>
<dbReference type="Gene3D" id="2.60.120.330">
    <property type="entry name" value="B-lactam Antibiotic, Isopenicillin N Synthase, Chain"/>
    <property type="match status" value="1"/>
</dbReference>
<evidence type="ECO:0000313" key="6">
    <source>
        <dbReference type="EMBL" id="GFP95028.1"/>
    </source>
</evidence>
<evidence type="ECO:0000259" key="5">
    <source>
        <dbReference type="Pfam" id="PF03171"/>
    </source>
</evidence>
<dbReference type="SUPFAM" id="SSF51197">
    <property type="entry name" value="Clavaminate synthase-like"/>
    <property type="match status" value="1"/>
</dbReference>
<dbReference type="InterPro" id="IPR027443">
    <property type="entry name" value="IPNS-like_sf"/>
</dbReference>
<keyword evidence="4" id="KW-0408">Iron</keyword>
<dbReference type="GO" id="GO:0016491">
    <property type="term" value="F:oxidoreductase activity"/>
    <property type="evidence" value="ECO:0007669"/>
    <property type="project" value="UniProtKB-KW"/>
</dbReference>
<dbReference type="Proteomes" id="UP000653305">
    <property type="component" value="Unassembled WGS sequence"/>
</dbReference>
<feature type="domain" description="Isopenicillin N synthase-like Fe(2+) 2OG dioxygenase" evidence="5">
    <location>
        <begin position="27"/>
        <end position="69"/>
    </location>
</feature>
<comment type="caution">
    <text evidence="6">The sequence shown here is derived from an EMBL/GenBank/DDBJ whole genome shotgun (WGS) entry which is preliminary data.</text>
</comment>
<comment type="similarity">
    <text evidence="1">Belongs to the iron/ascorbate-dependent oxidoreductase family.</text>
</comment>
<keyword evidence="3" id="KW-0560">Oxidoreductase</keyword>
<dbReference type="PANTHER" id="PTHR10209">
    <property type="entry name" value="OXIDOREDUCTASE, 2OG-FE II OXYGENASE FAMILY PROTEIN"/>
    <property type="match status" value="1"/>
</dbReference>
<protein>
    <submittedName>
        <fullName evidence="6">1-aminocyclopropane-1-carboxylate oxidase homolog 12</fullName>
    </submittedName>
</protein>
<keyword evidence="7" id="KW-1185">Reference proteome</keyword>
<accession>A0A830CDC5</accession>
<evidence type="ECO:0000256" key="1">
    <source>
        <dbReference type="ARBA" id="ARBA00008056"/>
    </source>
</evidence>
<sequence>MELLSEALGLKSDYLYKIECSKQLRFSCHYYPACPEPQLTLGTTKHSDPGFLTVLLQNQINGLQVLHQGN</sequence>
<organism evidence="6 7">
    <name type="scientific">Phtheirospermum japonicum</name>
    <dbReference type="NCBI Taxonomy" id="374723"/>
    <lineage>
        <taxon>Eukaryota</taxon>
        <taxon>Viridiplantae</taxon>
        <taxon>Streptophyta</taxon>
        <taxon>Embryophyta</taxon>
        <taxon>Tracheophyta</taxon>
        <taxon>Spermatophyta</taxon>
        <taxon>Magnoliopsida</taxon>
        <taxon>eudicotyledons</taxon>
        <taxon>Gunneridae</taxon>
        <taxon>Pentapetalae</taxon>
        <taxon>asterids</taxon>
        <taxon>lamiids</taxon>
        <taxon>Lamiales</taxon>
        <taxon>Orobanchaceae</taxon>
        <taxon>Orobanchaceae incertae sedis</taxon>
        <taxon>Phtheirospermum</taxon>
    </lineage>
</organism>
<proteinExistence type="inferred from homology"/>
<name>A0A830CDC5_9LAMI</name>